<dbReference type="SUPFAM" id="SSF55874">
    <property type="entry name" value="ATPase domain of HSP90 chaperone/DNA topoisomerase II/histidine kinase"/>
    <property type="match status" value="1"/>
</dbReference>
<evidence type="ECO:0008006" key="3">
    <source>
        <dbReference type="Google" id="ProtNLM"/>
    </source>
</evidence>
<evidence type="ECO:0000313" key="2">
    <source>
        <dbReference type="Proteomes" id="UP000653477"/>
    </source>
</evidence>
<dbReference type="EMBL" id="BMPU01000004">
    <property type="protein sequence ID" value="GGM55784.1"/>
    <property type="molecule type" value="Genomic_DNA"/>
</dbReference>
<accession>A0ABQ2H878</accession>
<dbReference type="Proteomes" id="UP000653477">
    <property type="component" value="Unassembled WGS sequence"/>
</dbReference>
<protein>
    <recommendedName>
        <fullName evidence="3">ATP-binding protein</fullName>
    </recommendedName>
</protein>
<proteinExistence type="predicted"/>
<dbReference type="InterPro" id="IPR036890">
    <property type="entry name" value="HATPase_C_sf"/>
</dbReference>
<dbReference type="RefSeq" id="WP_188808264.1">
    <property type="nucleotide sequence ID" value="NZ_BMPU01000004.1"/>
</dbReference>
<gene>
    <name evidence="1" type="ORF">GCM10007088_13260</name>
</gene>
<keyword evidence="2" id="KW-1185">Reference proteome</keyword>
<comment type="caution">
    <text evidence="1">The sequence shown here is derived from an EMBL/GenBank/DDBJ whole genome shotgun (WGS) entry which is preliminary data.</text>
</comment>
<reference evidence="2" key="1">
    <citation type="journal article" date="2019" name="Int. J. Syst. Evol. Microbiol.">
        <title>The Global Catalogue of Microorganisms (GCM) 10K type strain sequencing project: providing services to taxonomists for standard genome sequencing and annotation.</title>
        <authorList>
            <consortium name="The Broad Institute Genomics Platform"/>
            <consortium name="The Broad Institute Genome Sequencing Center for Infectious Disease"/>
            <person name="Wu L."/>
            <person name="Ma J."/>
        </authorList>
    </citation>
    <scope>NUCLEOTIDE SEQUENCE [LARGE SCALE GENOMIC DNA]</scope>
    <source>
        <strain evidence="2">JCM 30531</strain>
    </source>
</reference>
<dbReference type="Gene3D" id="3.30.565.10">
    <property type="entry name" value="Histidine kinase-like ATPase, C-terminal domain"/>
    <property type="match status" value="1"/>
</dbReference>
<name>A0ABQ2H878_9PORP</name>
<sequence length="669" mass="76812">MSKINILGIVRDIRSKTTYLTPIIEAVCNSVDAIGDSPKGHVEVIVKREPINSDLEGNQVKGSIISIDVVDNGVGFNRENRESFDTFRSSFKYEKGGKGFGRFMYLKYFDRVQVESYFRNDKGEMRKRSFAFGKKNDIIVDEVEEEVSGHNQTGTTLHLMSILKNSNIDKGLEVIARKLVERLLVFFVDNTKSMPQIILREEDGSEEICLNDYIGEDRDINLVKEAPLPLKSKNNLSIQLKVQVYKIFFSTMSSKISLTANKREVTDTPMHKYIPEFKSPLIMVDSKGSTKNYVVKAYVIGDFLDENVTVERDAFTISKTGDDLFAEISESDIEKAAADVVKECFKDEVHERLEEKKKKVSQYVAQKAPWHKFLENDIDVDSMPMSISEQEIEMKFQECKFQKEQAARNAINVLNQNQDIDSPLDVLGKQIDMILQAVTEAGKNDLIHYVCNRKRVLDLFDALRARKEDGKAHLESDIHNIIYPMRKTSLDTRYDEHNLWLLDERLVFSKYIASDKVISSKDHDEPDLVAFFDEKVFMRNGDNVITSPISIYEFKRPRRKEYSDSENPITQACRYARKILEGKYEVPDGSENIKVDAQYTPIYLYIVADIVPRIQQFADEASLTQTPDGEGYMGYMKAYNAYVQIMSFKKVVEDAKMRNAIFFHKLGLQ</sequence>
<evidence type="ECO:0000313" key="1">
    <source>
        <dbReference type="EMBL" id="GGM55784.1"/>
    </source>
</evidence>
<organism evidence="1 2">
    <name type="scientific">Porphyromonas pasteri</name>
    <dbReference type="NCBI Taxonomy" id="1583331"/>
    <lineage>
        <taxon>Bacteria</taxon>
        <taxon>Pseudomonadati</taxon>
        <taxon>Bacteroidota</taxon>
        <taxon>Bacteroidia</taxon>
        <taxon>Bacteroidales</taxon>
        <taxon>Porphyromonadaceae</taxon>
        <taxon>Porphyromonas</taxon>
    </lineage>
</organism>